<sequence length="246" mass="28548">MPHLGNCRHLRIRQCFPIYRHSFSIATGTMTLGPVESTLIYLVNDCSHRQLPFSNRMDCAITWTHLSVDRHHNVPGRMKLTQEFNGKKFAPFNGLHSVMNERQQILSHQFTTTTDNAERRSVGRGLLKRYNASGIDTSLVIMYMDKCYDDREWLKEFKNIIVLDNHHLITRYRDNSNGTDHARHEQFMSVVAEIIVGTGQAPMREDSIIEAELDTLLDHFEKWEIENDVPPSKRIVMNKLLACHET</sequence>
<protein>
    <submittedName>
        <fullName evidence="1">Uncharacterized protein</fullName>
    </submittedName>
</protein>
<keyword evidence="2" id="KW-1185">Reference proteome</keyword>
<dbReference type="Proteomes" id="UP001412067">
    <property type="component" value="Unassembled WGS sequence"/>
</dbReference>
<gene>
    <name evidence="1" type="ORF">KSP40_PGU016597</name>
</gene>
<dbReference type="EMBL" id="JBBWWR010000016">
    <property type="protein sequence ID" value="KAK8947646.1"/>
    <property type="molecule type" value="Genomic_DNA"/>
</dbReference>
<organism evidence="1 2">
    <name type="scientific">Platanthera guangdongensis</name>
    <dbReference type="NCBI Taxonomy" id="2320717"/>
    <lineage>
        <taxon>Eukaryota</taxon>
        <taxon>Viridiplantae</taxon>
        <taxon>Streptophyta</taxon>
        <taxon>Embryophyta</taxon>
        <taxon>Tracheophyta</taxon>
        <taxon>Spermatophyta</taxon>
        <taxon>Magnoliopsida</taxon>
        <taxon>Liliopsida</taxon>
        <taxon>Asparagales</taxon>
        <taxon>Orchidaceae</taxon>
        <taxon>Orchidoideae</taxon>
        <taxon>Orchideae</taxon>
        <taxon>Orchidinae</taxon>
        <taxon>Platanthera</taxon>
    </lineage>
</organism>
<evidence type="ECO:0000313" key="2">
    <source>
        <dbReference type="Proteomes" id="UP001412067"/>
    </source>
</evidence>
<name>A0ABR2LS17_9ASPA</name>
<proteinExistence type="predicted"/>
<reference evidence="1 2" key="1">
    <citation type="journal article" date="2022" name="Nat. Plants">
        <title>Genomes of leafy and leafless Platanthera orchids illuminate the evolution of mycoheterotrophy.</title>
        <authorList>
            <person name="Li M.H."/>
            <person name="Liu K.W."/>
            <person name="Li Z."/>
            <person name="Lu H.C."/>
            <person name="Ye Q.L."/>
            <person name="Zhang D."/>
            <person name="Wang J.Y."/>
            <person name="Li Y.F."/>
            <person name="Zhong Z.M."/>
            <person name="Liu X."/>
            <person name="Yu X."/>
            <person name="Liu D.K."/>
            <person name="Tu X.D."/>
            <person name="Liu B."/>
            <person name="Hao Y."/>
            <person name="Liao X.Y."/>
            <person name="Jiang Y.T."/>
            <person name="Sun W.H."/>
            <person name="Chen J."/>
            <person name="Chen Y.Q."/>
            <person name="Ai Y."/>
            <person name="Zhai J.W."/>
            <person name="Wu S.S."/>
            <person name="Zhou Z."/>
            <person name="Hsiao Y.Y."/>
            <person name="Wu W.L."/>
            <person name="Chen Y.Y."/>
            <person name="Lin Y.F."/>
            <person name="Hsu J.L."/>
            <person name="Li C.Y."/>
            <person name="Wang Z.W."/>
            <person name="Zhao X."/>
            <person name="Zhong W.Y."/>
            <person name="Ma X.K."/>
            <person name="Ma L."/>
            <person name="Huang J."/>
            <person name="Chen G.Z."/>
            <person name="Huang M.Z."/>
            <person name="Huang L."/>
            <person name="Peng D.H."/>
            <person name="Luo Y.B."/>
            <person name="Zou S.Q."/>
            <person name="Chen S.P."/>
            <person name="Lan S."/>
            <person name="Tsai W.C."/>
            <person name="Van de Peer Y."/>
            <person name="Liu Z.J."/>
        </authorList>
    </citation>
    <scope>NUCLEOTIDE SEQUENCE [LARGE SCALE GENOMIC DNA]</scope>
    <source>
        <strain evidence="1">Lor288</strain>
    </source>
</reference>
<accession>A0ABR2LS17</accession>
<evidence type="ECO:0000313" key="1">
    <source>
        <dbReference type="EMBL" id="KAK8947646.1"/>
    </source>
</evidence>
<comment type="caution">
    <text evidence="1">The sequence shown here is derived from an EMBL/GenBank/DDBJ whole genome shotgun (WGS) entry which is preliminary data.</text>
</comment>